<evidence type="ECO:0000256" key="1">
    <source>
        <dbReference type="SAM" id="Phobius"/>
    </source>
</evidence>
<evidence type="ECO:0000313" key="3">
    <source>
        <dbReference type="Proteomes" id="UP000321832"/>
    </source>
</evidence>
<organism evidence="2 3">
    <name type="scientific">Piscinibacter aquaticus</name>
    <dbReference type="NCBI Taxonomy" id="392597"/>
    <lineage>
        <taxon>Bacteria</taxon>
        <taxon>Pseudomonadati</taxon>
        <taxon>Pseudomonadota</taxon>
        <taxon>Betaproteobacteria</taxon>
        <taxon>Burkholderiales</taxon>
        <taxon>Sphaerotilaceae</taxon>
        <taxon>Piscinibacter</taxon>
    </lineage>
</organism>
<keyword evidence="1" id="KW-1133">Transmembrane helix</keyword>
<gene>
    <name evidence="2" type="ORF">FSC37_16975</name>
</gene>
<dbReference type="Gene3D" id="2.60.40.10">
    <property type="entry name" value="Immunoglobulins"/>
    <property type="match status" value="1"/>
</dbReference>
<comment type="caution">
    <text evidence="2">The sequence shown here is derived from an EMBL/GenBank/DDBJ whole genome shotgun (WGS) entry which is preliminary data.</text>
</comment>
<keyword evidence="1" id="KW-0472">Membrane</keyword>
<dbReference type="EMBL" id="VOPW01000001">
    <property type="protein sequence ID" value="TXC66871.1"/>
    <property type="molecule type" value="Genomic_DNA"/>
</dbReference>
<feature type="transmembrane region" description="Helical" evidence="1">
    <location>
        <begin position="85"/>
        <end position="103"/>
    </location>
</feature>
<dbReference type="AlphaFoldDB" id="A0A5C6U4A6"/>
<proteinExistence type="predicted"/>
<accession>A0A5C6U4A6</accession>
<keyword evidence="3" id="KW-1185">Reference proteome</keyword>
<keyword evidence="1" id="KW-0812">Transmembrane</keyword>
<dbReference type="InterPro" id="IPR013783">
    <property type="entry name" value="Ig-like_fold"/>
</dbReference>
<sequence length="108" mass="10443">MVGGGASQFVIGNRAACAGVTLAPNASCAISVTYSPTTNAAASADLVLTMRQGPNTNPTFERALALRGQIAGAGGGGSSDTGGGALGLGWLLALAAGVAGLSGRRRRL</sequence>
<evidence type="ECO:0000313" key="2">
    <source>
        <dbReference type="EMBL" id="TXC66871.1"/>
    </source>
</evidence>
<name>A0A5C6U4A6_9BURK</name>
<protein>
    <recommendedName>
        <fullName evidence="4">IPTL-CTERM sorting domain-containing protein</fullName>
    </recommendedName>
</protein>
<dbReference type="Proteomes" id="UP000321832">
    <property type="component" value="Unassembled WGS sequence"/>
</dbReference>
<evidence type="ECO:0008006" key="4">
    <source>
        <dbReference type="Google" id="ProtNLM"/>
    </source>
</evidence>
<reference evidence="2 3" key="1">
    <citation type="submission" date="2019-08" db="EMBL/GenBank/DDBJ databases">
        <authorList>
            <person name="Khan S.A."/>
            <person name="Jeon C.O."/>
            <person name="Jeong S.E."/>
        </authorList>
    </citation>
    <scope>NUCLEOTIDE SEQUENCE [LARGE SCALE GENOMIC DNA]</scope>
    <source>
        <strain evidence="3">IMCC1728</strain>
    </source>
</reference>